<sequence length="224" mass="23330">MSRTLRNTRRSPAVLLVAILCALGLATSAQAASQTVLSLRLDETSGRTAYDSSGLKNHGTFGSGVTVGQKGSSYLFTTGHITVKTASSLNPGTKPFSFSLDVAWDTRVPTSAARDVDLMRKGLASTSGGSYKMELKPQPTCFFKGAGATEKYVASSRNVLDGAFHSITCRRSGSTLSITVDGATTSRSIAIGTIGNSSPLTIGSKPDGGDQTRGYLRNVRVAVG</sequence>
<gene>
    <name evidence="2" type="ORF">EUA98_06685</name>
</gene>
<dbReference type="Pfam" id="PF13385">
    <property type="entry name" value="Laminin_G_3"/>
    <property type="match status" value="1"/>
</dbReference>
<proteinExistence type="predicted"/>
<evidence type="ECO:0000313" key="2">
    <source>
        <dbReference type="EMBL" id="RYV51753.1"/>
    </source>
</evidence>
<keyword evidence="3" id="KW-1185">Reference proteome</keyword>
<dbReference type="SUPFAM" id="SSF49899">
    <property type="entry name" value="Concanavalin A-like lectins/glucanases"/>
    <property type="match status" value="1"/>
</dbReference>
<dbReference type="EMBL" id="SDWW01000012">
    <property type="protein sequence ID" value="RYV51753.1"/>
    <property type="molecule type" value="Genomic_DNA"/>
</dbReference>
<organism evidence="2 3">
    <name type="scientific">Pengzhenrongella frigida</name>
    <dbReference type="NCBI Taxonomy" id="1259133"/>
    <lineage>
        <taxon>Bacteria</taxon>
        <taxon>Bacillati</taxon>
        <taxon>Actinomycetota</taxon>
        <taxon>Actinomycetes</taxon>
        <taxon>Micrococcales</taxon>
        <taxon>Pengzhenrongella</taxon>
    </lineage>
</organism>
<accession>A0A4Q5N3B8</accession>
<evidence type="ECO:0008006" key="4">
    <source>
        <dbReference type="Google" id="ProtNLM"/>
    </source>
</evidence>
<feature type="signal peptide" evidence="1">
    <location>
        <begin position="1"/>
        <end position="31"/>
    </location>
</feature>
<comment type="caution">
    <text evidence="2">The sequence shown here is derived from an EMBL/GenBank/DDBJ whole genome shotgun (WGS) entry which is preliminary data.</text>
</comment>
<evidence type="ECO:0000256" key="1">
    <source>
        <dbReference type="SAM" id="SignalP"/>
    </source>
</evidence>
<keyword evidence="1" id="KW-0732">Signal</keyword>
<reference evidence="2 3" key="1">
    <citation type="submission" date="2019-01" db="EMBL/GenBank/DDBJ databases">
        <title>Novel species of Cellulomonas.</title>
        <authorList>
            <person name="Liu Q."/>
            <person name="Xin Y.-H."/>
        </authorList>
    </citation>
    <scope>NUCLEOTIDE SEQUENCE [LARGE SCALE GENOMIC DNA]</scope>
    <source>
        <strain evidence="2 3">HLT2-17</strain>
    </source>
</reference>
<dbReference type="Proteomes" id="UP000293764">
    <property type="component" value="Unassembled WGS sequence"/>
</dbReference>
<dbReference type="InterPro" id="IPR013320">
    <property type="entry name" value="ConA-like_dom_sf"/>
</dbReference>
<name>A0A4Q5N3B8_9MICO</name>
<dbReference type="Gene3D" id="2.60.120.200">
    <property type="match status" value="1"/>
</dbReference>
<feature type="chain" id="PRO_5020858622" description="LamG domain-containing protein" evidence="1">
    <location>
        <begin position="32"/>
        <end position="224"/>
    </location>
</feature>
<evidence type="ECO:0000313" key="3">
    <source>
        <dbReference type="Proteomes" id="UP000293764"/>
    </source>
</evidence>
<dbReference type="AlphaFoldDB" id="A0A4Q5N3B8"/>
<dbReference type="OrthoDB" id="5190061at2"/>
<protein>
    <recommendedName>
        <fullName evidence="4">LamG domain-containing protein</fullName>
    </recommendedName>
</protein>
<dbReference type="RefSeq" id="WP_130101895.1">
    <property type="nucleotide sequence ID" value="NZ_SDWW01000012.1"/>
</dbReference>